<reference evidence="1 2" key="1">
    <citation type="submission" date="2016-02" db="EMBL/GenBank/DDBJ databases">
        <authorList>
            <person name="Wen L."/>
            <person name="He K."/>
            <person name="Yang H."/>
        </authorList>
    </citation>
    <scope>NUCLEOTIDE SEQUENCE [LARGE SCALE GENOMIC DNA]</scope>
    <source>
        <strain evidence="1 2">CV58</strain>
    </source>
</reference>
<comment type="caution">
    <text evidence="1">The sequence shown here is derived from an EMBL/GenBank/DDBJ whole genome shotgun (WGS) entry which is preliminary data.</text>
</comment>
<proteinExistence type="predicted"/>
<gene>
    <name evidence="1" type="ORF">AXE65_08100</name>
</gene>
<evidence type="ECO:0000313" key="1">
    <source>
        <dbReference type="EMBL" id="KXU33914.1"/>
    </source>
</evidence>
<accession>A0A139SHF3</accession>
<name>A0A139SHF3_9GAMM</name>
<evidence type="ECO:0000313" key="2">
    <source>
        <dbReference type="Proteomes" id="UP000072660"/>
    </source>
</evidence>
<keyword evidence="2" id="KW-1185">Reference proteome</keyword>
<dbReference type="AlphaFoldDB" id="A0A139SHF3"/>
<dbReference type="Proteomes" id="UP000072660">
    <property type="component" value="Unassembled WGS sequence"/>
</dbReference>
<protein>
    <submittedName>
        <fullName evidence="1">Uncharacterized protein</fullName>
    </submittedName>
</protein>
<dbReference type="EMBL" id="LSZO01000221">
    <property type="protein sequence ID" value="KXU33914.1"/>
    <property type="molecule type" value="Genomic_DNA"/>
</dbReference>
<sequence length="107" mass="12066">MLQLRARAFALRDIFPDALMGLAIAEEIRDITPPLNEPPIKTLPAYPQEQLQNHLNEWQTAIENGKSAESIIGMVSSKYQLTDQQKTQIRALAVKAVAEEENNHEQD</sequence>
<organism evidence="1 2">
    <name type="scientific">Ventosimonas gracilis</name>
    <dbReference type="NCBI Taxonomy" id="1680762"/>
    <lineage>
        <taxon>Bacteria</taxon>
        <taxon>Pseudomonadati</taxon>
        <taxon>Pseudomonadota</taxon>
        <taxon>Gammaproteobacteria</taxon>
        <taxon>Pseudomonadales</taxon>
        <taxon>Ventosimonadaceae</taxon>
        <taxon>Ventosimonas</taxon>
    </lineage>
</organism>